<name>A0ABP8JVV0_9BACT</name>
<evidence type="ECO:0000313" key="2">
    <source>
        <dbReference type="Proteomes" id="UP001500936"/>
    </source>
</evidence>
<dbReference type="EMBL" id="BAABHB010000001">
    <property type="protein sequence ID" value="GAA4396763.1"/>
    <property type="molecule type" value="Genomic_DNA"/>
</dbReference>
<comment type="caution">
    <text evidence="1">The sequence shown here is derived from an EMBL/GenBank/DDBJ whole genome shotgun (WGS) entry which is preliminary data.</text>
</comment>
<organism evidence="1 2">
    <name type="scientific">Nibrella viscosa</name>
    <dbReference type="NCBI Taxonomy" id="1084524"/>
    <lineage>
        <taxon>Bacteria</taxon>
        <taxon>Pseudomonadati</taxon>
        <taxon>Bacteroidota</taxon>
        <taxon>Cytophagia</taxon>
        <taxon>Cytophagales</taxon>
        <taxon>Spirosomataceae</taxon>
        <taxon>Nibrella</taxon>
    </lineage>
</organism>
<dbReference type="Proteomes" id="UP001500936">
    <property type="component" value="Unassembled WGS sequence"/>
</dbReference>
<keyword evidence="2" id="KW-1185">Reference proteome</keyword>
<dbReference type="RefSeq" id="WP_345263667.1">
    <property type="nucleotide sequence ID" value="NZ_BAABHB010000001.1"/>
</dbReference>
<evidence type="ECO:0000313" key="1">
    <source>
        <dbReference type="EMBL" id="GAA4396763.1"/>
    </source>
</evidence>
<gene>
    <name evidence="1" type="ORF">GCM10023187_05270</name>
</gene>
<accession>A0ABP8JVV0</accession>
<dbReference type="InterPro" id="IPR011009">
    <property type="entry name" value="Kinase-like_dom_sf"/>
</dbReference>
<dbReference type="SUPFAM" id="SSF56112">
    <property type="entry name" value="Protein kinase-like (PK-like)"/>
    <property type="match status" value="1"/>
</dbReference>
<sequence length="351" mass="40354">MAYLLNNYRLFHYLIGRNGVGIVPKAIQSINFNTQRRIFKAEWPDGKSWFVKQPFQLTDSQRFTIANEAHTLKIIREVALLQNSSPQYIFYDPIHKILITDFFSEHISLSNQNSISLSKLLLDGNLTRKVAETLAIFHQQATCIVKNTKSTLPFYFFKPPFLADNIAFLSCFFNHELLSPVKRNWLLSLTLESGLSDVLQNLNYAWKSDRLIHGDAVFTNLLVQSKEGNIQNVKLCDWEFAGWGDADWDAACFFQSILDAYMKMNVNHAIVLAASQDYYRAYTNVCSKPPDLMFEEWFCKVIKLSAVGLLERLLGDAAQARTIKEVNNKLSERVEFLLTRVLLNSNLLRSF</sequence>
<proteinExistence type="predicted"/>
<reference evidence="2" key="1">
    <citation type="journal article" date="2019" name="Int. J. Syst. Evol. Microbiol.">
        <title>The Global Catalogue of Microorganisms (GCM) 10K type strain sequencing project: providing services to taxonomists for standard genome sequencing and annotation.</title>
        <authorList>
            <consortium name="The Broad Institute Genomics Platform"/>
            <consortium name="The Broad Institute Genome Sequencing Center for Infectious Disease"/>
            <person name="Wu L."/>
            <person name="Ma J."/>
        </authorList>
    </citation>
    <scope>NUCLEOTIDE SEQUENCE [LARGE SCALE GENOMIC DNA]</scope>
    <source>
        <strain evidence="2">JCM 17925</strain>
    </source>
</reference>
<dbReference type="Gene3D" id="3.90.1200.10">
    <property type="match status" value="1"/>
</dbReference>
<evidence type="ECO:0008006" key="3">
    <source>
        <dbReference type="Google" id="ProtNLM"/>
    </source>
</evidence>
<protein>
    <recommendedName>
        <fullName evidence="3">Aminoglycoside phosphotransferase domain-containing protein</fullName>
    </recommendedName>
</protein>